<gene>
    <name evidence="1" type="ORF">H257_04911</name>
</gene>
<dbReference type="InterPro" id="IPR025660">
    <property type="entry name" value="Pept_his_AS"/>
</dbReference>
<dbReference type="PANTHER" id="PTHR35899:SF1">
    <property type="entry name" value="PEPTIDASE C1A PAPAIN C-TERMINAL DOMAIN-CONTAINING PROTEIN"/>
    <property type="match status" value="1"/>
</dbReference>
<sequence length="616" mass="67526">MPALKGRRHFGFPSVLAHHTRSMLPYGSESRELKANAVRISRKSTEYSWKQIAVGASLTVMGVGYCATLHSMMNQQAATLSAMQQQMTSMSSKSNSHAGANVILPFNPKVNTAKQPAQPLAALPHKYAVDHVTPRKTQDLRGTCWDFATISVLEYTYRQQGIANGWLAPNTYVSLSEQAYGADLLRLCTTVDKNKCYFTATQNTTEGGFVLELPLLAKDISIFPDAVCPYVAAPGSDTVCPGQTEAAKKTNPLKVTVNKYSTLIDADDIKRALVTDKRAMALSTEMAVLTHYQPCVGDLTKDPRCDVASPQCTLCPPNSFQTACCIPVGEGEDYNMDGEFIAHYGMESEGGHAMTIVGYNDNYRTQDGATGGYILKNSWWDGVDPVLGPKHARGSHSIRYWLQTITAFEERAACPNSANPNNWYSCQGSTGVIQTNSFAGPTKSVVANASLDMCLTEAVRLDAQSQIAPLTLLCLDKTKCDPSLAYYRRNLTSVGDHFNVLCLFEYNSTKGAVSHDVCFPPMLLMDIAHTLQPVASELRENDPDHCGFYFYPYDKQLQQYQRGWEMTVDNLDVTWAAQSYAANAAKFPHLDYSLVKASTKTQHANPISGPFPIVGA</sequence>
<organism evidence="1">
    <name type="scientific">Aphanomyces astaci</name>
    <name type="common">Crayfish plague agent</name>
    <dbReference type="NCBI Taxonomy" id="112090"/>
    <lineage>
        <taxon>Eukaryota</taxon>
        <taxon>Sar</taxon>
        <taxon>Stramenopiles</taxon>
        <taxon>Oomycota</taxon>
        <taxon>Saprolegniomycetes</taxon>
        <taxon>Saprolegniales</taxon>
        <taxon>Verrucalvaceae</taxon>
        <taxon>Aphanomyces</taxon>
    </lineage>
</organism>
<dbReference type="AlphaFoldDB" id="W4GS92"/>
<dbReference type="RefSeq" id="XP_009827870.1">
    <property type="nucleotide sequence ID" value="XM_009829568.1"/>
</dbReference>
<name>W4GS92_APHAT</name>
<dbReference type="Gene3D" id="3.90.70.10">
    <property type="entry name" value="Cysteine proteinases"/>
    <property type="match status" value="1"/>
</dbReference>
<evidence type="ECO:0008006" key="2">
    <source>
        <dbReference type="Google" id="ProtNLM"/>
    </source>
</evidence>
<dbReference type="GeneID" id="20806907"/>
<dbReference type="SUPFAM" id="SSF54001">
    <property type="entry name" value="Cysteine proteinases"/>
    <property type="match status" value="1"/>
</dbReference>
<evidence type="ECO:0000313" key="1">
    <source>
        <dbReference type="EMBL" id="ETV82201.1"/>
    </source>
</evidence>
<dbReference type="EMBL" id="KI913122">
    <property type="protein sequence ID" value="ETV82201.1"/>
    <property type="molecule type" value="Genomic_DNA"/>
</dbReference>
<dbReference type="OrthoDB" id="25576at2759"/>
<proteinExistence type="predicted"/>
<dbReference type="VEuPathDB" id="FungiDB:H257_04911"/>
<dbReference type="CDD" id="cd02619">
    <property type="entry name" value="Peptidase_C1"/>
    <property type="match status" value="1"/>
</dbReference>
<dbReference type="PROSITE" id="PS00639">
    <property type="entry name" value="THIOL_PROTEASE_HIS"/>
    <property type="match status" value="1"/>
</dbReference>
<reference evidence="1" key="1">
    <citation type="submission" date="2013-12" db="EMBL/GenBank/DDBJ databases">
        <title>The Genome Sequence of Aphanomyces astaci APO3.</title>
        <authorList>
            <consortium name="The Broad Institute Genomics Platform"/>
            <person name="Russ C."/>
            <person name="Tyler B."/>
            <person name="van West P."/>
            <person name="Dieguez-Uribeondo J."/>
            <person name="Young S.K."/>
            <person name="Zeng Q."/>
            <person name="Gargeya S."/>
            <person name="Fitzgerald M."/>
            <person name="Abouelleil A."/>
            <person name="Alvarado L."/>
            <person name="Chapman S.B."/>
            <person name="Gainer-Dewar J."/>
            <person name="Goldberg J."/>
            <person name="Griggs A."/>
            <person name="Gujja S."/>
            <person name="Hansen M."/>
            <person name="Howarth C."/>
            <person name="Imamovic A."/>
            <person name="Ireland A."/>
            <person name="Larimer J."/>
            <person name="McCowan C."/>
            <person name="Murphy C."/>
            <person name="Pearson M."/>
            <person name="Poon T.W."/>
            <person name="Priest M."/>
            <person name="Roberts A."/>
            <person name="Saif S."/>
            <person name="Shea T."/>
            <person name="Sykes S."/>
            <person name="Wortman J."/>
            <person name="Nusbaum C."/>
            <person name="Birren B."/>
        </authorList>
    </citation>
    <scope>NUCLEOTIDE SEQUENCE [LARGE SCALE GENOMIC DNA]</scope>
    <source>
        <strain evidence="1">APO3</strain>
    </source>
</reference>
<accession>W4GS92</accession>
<dbReference type="InterPro" id="IPR038765">
    <property type="entry name" value="Papain-like_cys_pep_sf"/>
</dbReference>
<dbReference type="PANTHER" id="PTHR35899">
    <property type="entry name" value="PAPAIN FAMILY CYSTEINE PROTEASE DOMAIN CONTAINING PROTEIN"/>
    <property type="match status" value="1"/>
</dbReference>
<protein>
    <recommendedName>
        <fullName evidence="2">Peptidase C1A papain C-terminal domain-containing protein</fullName>
    </recommendedName>
</protein>